<reference evidence="2" key="1">
    <citation type="journal article" date="2019" name="Sci. Rep.">
        <title>Draft genome of Tanacetum cinerariifolium, the natural source of mosquito coil.</title>
        <authorList>
            <person name="Yamashiro T."/>
            <person name="Shiraishi A."/>
            <person name="Satake H."/>
            <person name="Nakayama K."/>
        </authorList>
    </citation>
    <scope>NUCLEOTIDE SEQUENCE</scope>
</reference>
<comment type="caution">
    <text evidence="2">The sequence shown here is derived from an EMBL/GenBank/DDBJ whole genome shotgun (WGS) entry which is preliminary data.</text>
</comment>
<sequence>KIGEEIDQYVLFPVWSSGSTNSQNNDGDVAFDGKESDFDAKKPESDFNAKKPESEVNVSPSSIKEPESAVHVSPSSCEKTKKHDAKTKSEAKGKSPVELSTGVRNLSEEFKDFSSASTNRVNAASTPVLVV</sequence>
<dbReference type="EMBL" id="BKCJ011162715">
    <property type="protein sequence ID" value="GFC96858.1"/>
    <property type="molecule type" value="Genomic_DNA"/>
</dbReference>
<feature type="region of interest" description="Disordered" evidence="1">
    <location>
        <begin position="15"/>
        <end position="100"/>
    </location>
</feature>
<feature type="compositionally biased region" description="Polar residues" evidence="1">
    <location>
        <begin position="16"/>
        <end position="26"/>
    </location>
</feature>
<feature type="non-terminal residue" evidence="2">
    <location>
        <position position="1"/>
    </location>
</feature>
<name>A0A699SI52_TANCI</name>
<evidence type="ECO:0000256" key="1">
    <source>
        <dbReference type="SAM" id="MobiDB-lite"/>
    </source>
</evidence>
<evidence type="ECO:0000313" key="2">
    <source>
        <dbReference type="EMBL" id="GFC96858.1"/>
    </source>
</evidence>
<protein>
    <submittedName>
        <fullName evidence="2">Uncharacterized protein</fullName>
    </submittedName>
</protein>
<feature type="compositionally biased region" description="Polar residues" evidence="1">
    <location>
        <begin position="114"/>
        <end position="125"/>
    </location>
</feature>
<accession>A0A699SI52</accession>
<gene>
    <name evidence="2" type="ORF">Tci_868828</name>
</gene>
<organism evidence="2">
    <name type="scientific">Tanacetum cinerariifolium</name>
    <name type="common">Dalmatian daisy</name>
    <name type="synonym">Chrysanthemum cinerariifolium</name>
    <dbReference type="NCBI Taxonomy" id="118510"/>
    <lineage>
        <taxon>Eukaryota</taxon>
        <taxon>Viridiplantae</taxon>
        <taxon>Streptophyta</taxon>
        <taxon>Embryophyta</taxon>
        <taxon>Tracheophyta</taxon>
        <taxon>Spermatophyta</taxon>
        <taxon>Magnoliopsida</taxon>
        <taxon>eudicotyledons</taxon>
        <taxon>Gunneridae</taxon>
        <taxon>Pentapetalae</taxon>
        <taxon>asterids</taxon>
        <taxon>campanulids</taxon>
        <taxon>Asterales</taxon>
        <taxon>Asteraceae</taxon>
        <taxon>Asteroideae</taxon>
        <taxon>Anthemideae</taxon>
        <taxon>Anthemidinae</taxon>
        <taxon>Tanacetum</taxon>
    </lineage>
</organism>
<dbReference type="AlphaFoldDB" id="A0A699SI52"/>
<feature type="region of interest" description="Disordered" evidence="1">
    <location>
        <begin position="112"/>
        <end position="131"/>
    </location>
</feature>
<feature type="compositionally biased region" description="Basic and acidic residues" evidence="1">
    <location>
        <begin position="78"/>
        <end position="95"/>
    </location>
</feature>
<proteinExistence type="predicted"/>
<feature type="compositionally biased region" description="Basic and acidic residues" evidence="1">
    <location>
        <begin position="31"/>
        <end position="54"/>
    </location>
</feature>